<name>A0A553GZ50_9PSED</name>
<keyword evidence="1" id="KW-1133">Transmembrane helix</keyword>
<organism evidence="2 3">
    <name type="scientific">Pseudomonas mangiferae</name>
    <dbReference type="NCBI Taxonomy" id="2593654"/>
    <lineage>
        <taxon>Bacteria</taxon>
        <taxon>Pseudomonadati</taxon>
        <taxon>Pseudomonadota</taxon>
        <taxon>Gammaproteobacteria</taxon>
        <taxon>Pseudomonadales</taxon>
        <taxon>Pseudomonadaceae</taxon>
        <taxon>Pseudomonas</taxon>
    </lineage>
</organism>
<dbReference type="Proteomes" id="UP000315235">
    <property type="component" value="Unassembled WGS sequence"/>
</dbReference>
<accession>A0A553GZ50</accession>
<dbReference type="Gene3D" id="2.180.10.10">
    <property type="entry name" value="RHS repeat-associated core"/>
    <property type="match status" value="1"/>
</dbReference>
<dbReference type="EMBL" id="VJOY01000006">
    <property type="protein sequence ID" value="TRX74778.1"/>
    <property type="molecule type" value="Genomic_DNA"/>
</dbReference>
<gene>
    <name evidence="2" type="ORF">FM069_09570</name>
</gene>
<evidence type="ECO:0000313" key="2">
    <source>
        <dbReference type="EMBL" id="TRX74778.1"/>
    </source>
</evidence>
<dbReference type="RefSeq" id="WP_143488080.1">
    <property type="nucleotide sequence ID" value="NZ_VJOY01000006.1"/>
</dbReference>
<keyword evidence="3" id="KW-1185">Reference proteome</keyword>
<evidence type="ECO:0000313" key="3">
    <source>
        <dbReference type="Proteomes" id="UP000315235"/>
    </source>
</evidence>
<comment type="caution">
    <text evidence="2">The sequence shown here is derived from an EMBL/GenBank/DDBJ whole genome shotgun (WGS) entry which is preliminary data.</text>
</comment>
<dbReference type="OrthoDB" id="9816400at2"/>
<proteinExistence type="predicted"/>
<reference evidence="2 3" key="1">
    <citation type="submission" date="2019-07" db="EMBL/GenBank/DDBJ databases">
        <title>Pseudomonas mangiferae sp. nov., isolated from bark of mango tree in Thailand.</title>
        <authorList>
            <person name="Srisuk N."/>
            <person name="Anurat P."/>
        </authorList>
    </citation>
    <scope>NUCLEOTIDE SEQUENCE [LARGE SCALE GENOMIC DNA]</scope>
    <source>
        <strain evidence="2 3">DMKU_BBB3-04</strain>
    </source>
</reference>
<dbReference type="NCBIfam" id="TIGR03696">
    <property type="entry name" value="Rhs_assc_core"/>
    <property type="match status" value="1"/>
</dbReference>
<evidence type="ECO:0000256" key="1">
    <source>
        <dbReference type="SAM" id="Phobius"/>
    </source>
</evidence>
<dbReference type="InterPro" id="IPR022385">
    <property type="entry name" value="Rhs_assc_core"/>
</dbReference>
<feature type="transmembrane region" description="Helical" evidence="1">
    <location>
        <begin position="70"/>
        <end position="87"/>
    </location>
</feature>
<evidence type="ECO:0008006" key="4">
    <source>
        <dbReference type="Google" id="ProtNLM"/>
    </source>
</evidence>
<keyword evidence="1" id="KW-0812">Transmembrane</keyword>
<dbReference type="AlphaFoldDB" id="A0A553GZ50"/>
<keyword evidence="1" id="KW-0472">Membrane</keyword>
<sequence>MGLHHNRFLYYDPDIGRFVSQDPIGLLGGKIFNSLGFLQPVGFLQPAQSILCTHALEKCMELNFFKNEKCLVYGLLATNFVFYFMWIK</sequence>
<protein>
    <recommendedName>
        <fullName evidence="4">RHS repeat-associated core domain-containing protein</fullName>
    </recommendedName>
</protein>